<sequence>MSDMSEAFETVGKPKKKLDGKALVRGKPVYTPDYDVPGALIVKLLRSPYAHAIIKSIDADRARAIEGVVAILTHEDVERIPYSRAGQGYPEPSPYDTFLLDRKVRYVGDAVAIVAATSEKAALKALKSIDVEYELLDPVLNMEDSMREGAPVIHDEEDCSGVFDKSRNIAAHFEMEIGDVEETLNGCDYVITRTYHLDTQLHAALEPHNAVTYLDPAGRLIVVTSTQVPFHCRRILSRILKKPISEIRVIKPRIGGGFGGKQSIIAEPYAAMVTLKTGRPARIIYTREEVSMASNIRHEMKYDITVGADANGRIKAISMRGLSNTGAYGEHCLTTFMVSGSKTLPLYNKVDAVHFGGDVVYTNLPPAGAYRGYGAPQGLFALDCAIDELAHELKIDPLKLKEMNSIREGETSPIFKIMGEGREGVPQIMKSCKLQECIDLGKKEIGWDEKRGRRMRNGSRVRGVGCALAMQGSGIPKVDMGAATLKMNEDGSFNLLVGATDIGTGSDTILAQIAAEVLSVPLEKIIVYSSDTDVTPFDVGAYASSTTYVSGNAVRLAAEKVKKQILELAANFLEREEKELKLSAGTVTCSDGSSVSLEELCTKHMYTFNQQQIAATASYVGEESPPPFLATFAEVEVDTETGKVYLINLVSYADCGLALNPIQAIGQLEGASMQGIGWALYEDIIYSSGGRMLTNDFFTYKVPSRMDYGKLTCGLVESYEPTGPFGAKSIGEIGIDSPIPAIGNAIFDATGIRLRHAPFRSEKIFFEILNLEV</sequence>
<dbReference type="EMBL" id="LS974202">
    <property type="protein sequence ID" value="SSC14217.1"/>
    <property type="molecule type" value="Genomic_DNA"/>
</dbReference>
<evidence type="ECO:0000256" key="1">
    <source>
        <dbReference type="ARBA" id="ARBA00022505"/>
    </source>
</evidence>
<dbReference type="SMART" id="SM01008">
    <property type="entry name" value="Ald_Xan_dh_C"/>
    <property type="match status" value="1"/>
</dbReference>
<dbReference type="GO" id="GO:0005506">
    <property type="term" value="F:iron ion binding"/>
    <property type="evidence" value="ECO:0007669"/>
    <property type="project" value="InterPro"/>
</dbReference>
<dbReference type="PANTHER" id="PTHR11908">
    <property type="entry name" value="XANTHINE DEHYDROGENASE"/>
    <property type="match status" value="1"/>
</dbReference>
<feature type="coiled-coil region" evidence="3">
    <location>
        <begin position="556"/>
        <end position="583"/>
    </location>
</feature>
<keyword evidence="3" id="KW-0175">Coiled coil</keyword>
<evidence type="ECO:0000259" key="4">
    <source>
        <dbReference type="SMART" id="SM01008"/>
    </source>
</evidence>
<keyword evidence="6" id="KW-1185">Reference proteome</keyword>
<evidence type="ECO:0000313" key="6">
    <source>
        <dbReference type="Proteomes" id="UP000250796"/>
    </source>
</evidence>
<dbReference type="Pfam" id="PF01315">
    <property type="entry name" value="Ald_Xan_dh_C"/>
    <property type="match status" value="1"/>
</dbReference>
<evidence type="ECO:0000313" key="5">
    <source>
        <dbReference type="EMBL" id="SSC14217.1"/>
    </source>
</evidence>
<dbReference type="InterPro" id="IPR037165">
    <property type="entry name" value="AldOxase/xan_DH_Mopterin-bd_sf"/>
</dbReference>
<keyword evidence="2" id="KW-0560">Oxidoreductase</keyword>
<dbReference type="Proteomes" id="UP000250796">
    <property type="component" value="Chromosome MESINF"/>
</dbReference>
<keyword evidence="1" id="KW-0500">Molybdenum</keyword>
<dbReference type="Pfam" id="PF02738">
    <property type="entry name" value="MoCoBD_1"/>
    <property type="match status" value="1"/>
</dbReference>
<protein>
    <submittedName>
        <fullName evidence="5">Fused putative xanthine/hypoxanthine oxidase: molybdopterin-binding subunit Fe-S binding subunit</fullName>
    </submittedName>
</protein>
<dbReference type="Gene3D" id="3.30.365.10">
    <property type="entry name" value="Aldehyde oxidase/xanthine dehydrogenase, molybdopterin binding domain"/>
    <property type="match status" value="4"/>
</dbReference>
<dbReference type="InterPro" id="IPR046867">
    <property type="entry name" value="AldOxase/xan_DH_MoCoBD2"/>
</dbReference>
<dbReference type="SUPFAM" id="SSF56003">
    <property type="entry name" value="Molybdenum cofactor-binding domain"/>
    <property type="match status" value="1"/>
</dbReference>
<dbReference type="PANTHER" id="PTHR11908:SF132">
    <property type="entry name" value="ALDEHYDE OXIDASE 1-RELATED"/>
    <property type="match status" value="1"/>
</dbReference>
<organism evidence="5 6">
    <name type="scientific">Mesotoga infera</name>
    <dbReference type="NCBI Taxonomy" id="1236046"/>
    <lineage>
        <taxon>Bacteria</taxon>
        <taxon>Thermotogati</taxon>
        <taxon>Thermotogota</taxon>
        <taxon>Thermotogae</taxon>
        <taxon>Kosmotogales</taxon>
        <taxon>Kosmotogaceae</taxon>
        <taxon>Mesotoga</taxon>
    </lineage>
</organism>
<dbReference type="InterPro" id="IPR000674">
    <property type="entry name" value="Ald_Oxase/Xan_DH_a/b"/>
</dbReference>
<dbReference type="InterPro" id="IPR036856">
    <property type="entry name" value="Ald_Oxase/Xan_DH_a/b_sf"/>
</dbReference>
<dbReference type="Gene3D" id="3.90.1170.50">
    <property type="entry name" value="Aldehyde oxidase/xanthine dehydrogenase, a/b hammerhead"/>
    <property type="match status" value="1"/>
</dbReference>
<accession>A0A7Z7PQJ7</accession>
<dbReference type="AlphaFoldDB" id="A0A7Z7PQJ7"/>
<dbReference type="Pfam" id="PF20256">
    <property type="entry name" value="MoCoBD_2"/>
    <property type="match status" value="1"/>
</dbReference>
<reference evidence="5 6" key="1">
    <citation type="submission" date="2017-01" db="EMBL/GenBank/DDBJ databases">
        <authorList>
            <person name="Erauso G."/>
        </authorList>
    </citation>
    <scope>NUCLEOTIDE SEQUENCE [LARGE SCALE GENOMIC DNA]</scope>
    <source>
        <strain evidence="5">MESINF1</strain>
    </source>
</reference>
<dbReference type="SUPFAM" id="SSF54665">
    <property type="entry name" value="CO dehydrogenase molybdoprotein N-domain-like"/>
    <property type="match status" value="1"/>
</dbReference>
<evidence type="ECO:0000256" key="3">
    <source>
        <dbReference type="SAM" id="Coils"/>
    </source>
</evidence>
<dbReference type="KEGG" id="minf:MESINF_2777"/>
<proteinExistence type="predicted"/>
<dbReference type="GO" id="GO:0016491">
    <property type="term" value="F:oxidoreductase activity"/>
    <property type="evidence" value="ECO:0007669"/>
    <property type="project" value="UniProtKB-KW"/>
</dbReference>
<feature type="domain" description="Aldehyde oxidase/xanthine dehydrogenase a/b hammerhead" evidence="4">
    <location>
        <begin position="25"/>
        <end position="137"/>
    </location>
</feature>
<evidence type="ECO:0000256" key="2">
    <source>
        <dbReference type="ARBA" id="ARBA00023002"/>
    </source>
</evidence>
<dbReference type="InterPro" id="IPR008274">
    <property type="entry name" value="AldOxase/xan_DH_MoCoBD1"/>
</dbReference>
<gene>
    <name evidence="5" type="primary">xdhD</name>
    <name evidence="5" type="ORF">MESINF_2777</name>
</gene>
<dbReference type="InterPro" id="IPR016208">
    <property type="entry name" value="Ald_Oxase/xanthine_DH-like"/>
</dbReference>
<name>A0A7Z7PQJ7_9BACT</name>